<keyword evidence="3" id="KW-0040">ANK repeat</keyword>
<dbReference type="SUPFAM" id="SSF48403">
    <property type="entry name" value="Ankyrin repeat"/>
    <property type="match status" value="1"/>
</dbReference>
<feature type="repeat" description="ANK" evidence="3">
    <location>
        <begin position="379"/>
        <end position="403"/>
    </location>
</feature>
<dbReference type="InterPro" id="IPR019775">
    <property type="entry name" value="WD40_repeat_CS"/>
</dbReference>
<gene>
    <name evidence="6" type="ORF">THARTR1_08075</name>
</gene>
<feature type="repeat" description="WD" evidence="4">
    <location>
        <begin position="583"/>
        <end position="624"/>
    </location>
</feature>
<dbReference type="InterPro" id="IPR050505">
    <property type="entry name" value="WDR55/POC1"/>
</dbReference>
<dbReference type="OrthoDB" id="4900553at2759"/>
<dbReference type="Pfam" id="PF00400">
    <property type="entry name" value="WD40"/>
    <property type="match status" value="6"/>
</dbReference>
<organism evidence="6 7">
    <name type="scientific">Trichoderma harzianum</name>
    <name type="common">Hypocrea lixii</name>
    <dbReference type="NCBI Taxonomy" id="5544"/>
    <lineage>
        <taxon>Eukaryota</taxon>
        <taxon>Fungi</taxon>
        <taxon>Dikarya</taxon>
        <taxon>Ascomycota</taxon>
        <taxon>Pezizomycotina</taxon>
        <taxon>Sordariomycetes</taxon>
        <taxon>Hypocreomycetidae</taxon>
        <taxon>Hypocreales</taxon>
        <taxon>Hypocreaceae</taxon>
        <taxon>Trichoderma</taxon>
    </lineage>
</organism>
<evidence type="ECO:0000256" key="5">
    <source>
        <dbReference type="SAM" id="MobiDB-lite"/>
    </source>
</evidence>
<dbReference type="InterPro" id="IPR035994">
    <property type="entry name" value="Nucleoside_phosphorylase_sf"/>
</dbReference>
<dbReference type="InterPro" id="IPR036770">
    <property type="entry name" value="Ankyrin_rpt-contain_sf"/>
</dbReference>
<keyword evidence="2" id="KW-0677">Repeat</keyword>
<accession>A0A2K0U0G5</accession>
<feature type="repeat" description="WD" evidence="4">
    <location>
        <begin position="542"/>
        <end position="582"/>
    </location>
</feature>
<protein>
    <submittedName>
        <fullName evidence="6">Uncharacterized protein</fullName>
    </submittedName>
</protein>
<dbReference type="InterPro" id="IPR020472">
    <property type="entry name" value="WD40_PAC1"/>
</dbReference>
<dbReference type="InterPro" id="IPR001680">
    <property type="entry name" value="WD40_rpt"/>
</dbReference>
<evidence type="ECO:0000256" key="2">
    <source>
        <dbReference type="ARBA" id="ARBA00022737"/>
    </source>
</evidence>
<evidence type="ECO:0000256" key="4">
    <source>
        <dbReference type="PROSITE-ProRule" id="PRU00221"/>
    </source>
</evidence>
<sequence length="753" mass="83518">MGKAKKNGSFEHIGSSKQPPASLLTALTKLQKGHELPRAKKPKYYETLLKKRPKVASKSLLWNSLKTKLGKADHSEVNKSTTGDNRDGEEEKTRRSRGKDMNVKMKPTNGCLHFGMIASGNQVIEDAEPRDKLNKDVGGNVLCVEVGAAGLAEIVPCLVIRGIYNSANSQKNADCQEDAATMAADFAKNLLEYVKPEDVKREPLAKDMADKVFDSSAGNDSPPDVAVDAGRKLQRLGLTLALAQMLRDKQQNDKTQQSLSRTDIQLRKIKKRQEKLEFELKKFDIWKSHLAKEKDKITGYNWQKPQAKVTRKQERLSKQCISTQTRLLKLRQLDGLDHDYEPEEIDTSRLFRWAVEDGDAEVVELFLDRGTDATAVHKDGWIPLQAAASKGHADVVQLLLERGGVDADSKNDDGRTALQLATERGHGDVMRPLLWKSANDIAAPTQVRWLIQGYGTVEFVVFSHDSRLLASATEGGNIKLWNMATGHIQETLKDPCQEPLNGKDHWVTSMAFSHNSKLLASGSNDGAIKIWNTTTGQCQQILQEHKSEVKSVAFSHDSSLLASTLENMIEIWNLATGLHQKTLEGHEDSINALAFSSDPKLLASASGDCTVKLWNTTTGECQQTLKGHGKGVTSVAFSHDSKLLASGSYRTVLIWDTTTGECQQTFQGHEDWVRSLDFSHDSKLLASGCDYLILKLWNTTTGRCQETLEGYSQCVLSWTFPHGTKLAAAMKDSEFAKVWVVPIDILRVNMEET</sequence>
<feature type="repeat" description="WD" evidence="4">
    <location>
        <begin position="625"/>
        <end position="665"/>
    </location>
</feature>
<dbReference type="GO" id="GO:0003824">
    <property type="term" value="F:catalytic activity"/>
    <property type="evidence" value="ECO:0007669"/>
    <property type="project" value="InterPro"/>
</dbReference>
<dbReference type="PROSITE" id="PS50082">
    <property type="entry name" value="WD_REPEATS_2"/>
    <property type="match status" value="6"/>
</dbReference>
<dbReference type="Gene3D" id="2.130.10.10">
    <property type="entry name" value="YVTN repeat-like/Quinoprotein amine dehydrogenase"/>
    <property type="match status" value="3"/>
</dbReference>
<dbReference type="Gene3D" id="3.40.50.1580">
    <property type="entry name" value="Nucleoside phosphorylase domain"/>
    <property type="match status" value="1"/>
</dbReference>
<dbReference type="PROSITE" id="PS50294">
    <property type="entry name" value="WD_REPEATS_REGION"/>
    <property type="match status" value="5"/>
</dbReference>
<evidence type="ECO:0000256" key="1">
    <source>
        <dbReference type="ARBA" id="ARBA00022574"/>
    </source>
</evidence>
<dbReference type="GO" id="GO:0009116">
    <property type="term" value="P:nucleoside metabolic process"/>
    <property type="evidence" value="ECO:0007669"/>
    <property type="project" value="InterPro"/>
</dbReference>
<feature type="repeat" description="WD" evidence="4">
    <location>
        <begin position="450"/>
        <end position="491"/>
    </location>
</feature>
<dbReference type="PROSITE" id="PS00678">
    <property type="entry name" value="WD_REPEATS_1"/>
    <property type="match status" value="2"/>
</dbReference>
<name>A0A2K0U0G5_TRIHA</name>
<feature type="repeat" description="WD" evidence="4">
    <location>
        <begin position="666"/>
        <end position="707"/>
    </location>
</feature>
<feature type="region of interest" description="Disordered" evidence="5">
    <location>
        <begin position="71"/>
        <end position="105"/>
    </location>
</feature>
<evidence type="ECO:0000313" key="7">
    <source>
        <dbReference type="Proteomes" id="UP000236290"/>
    </source>
</evidence>
<dbReference type="InterPro" id="IPR002110">
    <property type="entry name" value="Ankyrin_rpt"/>
</dbReference>
<dbReference type="PANTHER" id="PTHR44019">
    <property type="entry name" value="WD REPEAT-CONTAINING PROTEIN 55"/>
    <property type="match status" value="1"/>
</dbReference>
<comment type="caution">
    <text evidence="6">The sequence shown here is derived from an EMBL/GenBank/DDBJ whole genome shotgun (WGS) entry which is preliminary data.</text>
</comment>
<dbReference type="InterPro" id="IPR015943">
    <property type="entry name" value="WD40/YVTN_repeat-like_dom_sf"/>
</dbReference>
<feature type="region of interest" description="Disordered" evidence="5">
    <location>
        <begin position="1"/>
        <end position="25"/>
    </location>
</feature>
<dbReference type="PROSITE" id="PS50088">
    <property type="entry name" value="ANK_REPEAT"/>
    <property type="match status" value="2"/>
</dbReference>
<dbReference type="PRINTS" id="PR00320">
    <property type="entry name" value="GPROTEINBRPT"/>
</dbReference>
<feature type="repeat" description="ANK" evidence="3">
    <location>
        <begin position="413"/>
        <end position="439"/>
    </location>
</feature>
<dbReference type="Proteomes" id="UP000236290">
    <property type="component" value="Unassembled WGS sequence"/>
</dbReference>
<dbReference type="SUPFAM" id="SSF53167">
    <property type="entry name" value="Purine and uridine phosphorylases"/>
    <property type="match status" value="1"/>
</dbReference>
<evidence type="ECO:0000256" key="3">
    <source>
        <dbReference type="PROSITE-ProRule" id="PRU00023"/>
    </source>
</evidence>
<keyword evidence="1 4" id="KW-0853">WD repeat</keyword>
<dbReference type="Gene3D" id="1.25.40.20">
    <property type="entry name" value="Ankyrin repeat-containing domain"/>
    <property type="match status" value="1"/>
</dbReference>
<dbReference type="PROSITE" id="PS50297">
    <property type="entry name" value="ANK_REP_REGION"/>
    <property type="match status" value="2"/>
</dbReference>
<dbReference type="SMART" id="SM00320">
    <property type="entry name" value="WD40"/>
    <property type="match status" value="6"/>
</dbReference>
<dbReference type="CDD" id="cd00200">
    <property type="entry name" value="WD40"/>
    <property type="match status" value="1"/>
</dbReference>
<dbReference type="AlphaFoldDB" id="A0A2K0U0G5"/>
<dbReference type="SMART" id="SM00248">
    <property type="entry name" value="ANK"/>
    <property type="match status" value="3"/>
</dbReference>
<proteinExistence type="predicted"/>
<reference evidence="6 7" key="1">
    <citation type="submission" date="2017-02" db="EMBL/GenBank/DDBJ databases">
        <title>Genomes of Trichoderma spp. with biocontrol activity.</title>
        <authorList>
            <person name="Gardiner D."/>
            <person name="Kazan K."/>
            <person name="Vos C."/>
            <person name="Harvey P."/>
        </authorList>
    </citation>
    <scope>NUCLEOTIDE SEQUENCE [LARGE SCALE GENOMIC DNA]</scope>
    <source>
        <strain evidence="6 7">Tr1</strain>
    </source>
</reference>
<dbReference type="EMBL" id="MTYI01000127">
    <property type="protein sequence ID" value="PNP51283.1"/>
    <property type="molecule type" value="Genomic_DNA"/>
</dbReference>
<feature type="repeat" description="WD" evidence="4">
    <location>
        <begin position="500"/>
        <end position="541"/>
    </location>
</feature>
<feature type="compositionally biased region" description="Basic and acidic residues" evidence="5">
    <location>
        <begin position="84"/>
        <end position="103"/>
    </location>
</feature>
<dbReference type="Pfam" id="PF12796">
    <property type="entry name" value="Ank_2"/>
    <property type="match status" value="1"/>
</dbReference>
<evidence type="ECO:0000313" key="6">
    <source>
        <dbReference type="EMBL" id="PNP51283.1"/>
    </source>
</evidence>
<dbReference type="PANTHER" id="PTHR44019:SF8">
    <property type="entry name" value="POC1 CENTRIOLAR PROTEIN HOMOLOG"/>
    <property type="match status" value="1"/>
</dbReference>
<dbReference type="InterPro" id="IPR036322">
    <property type="entry name" value="WD40_repeat_dom_sf"/>
</dbReference>
<dbReference type="SUPFAM" id="SSF50978">
    <property type="entry name" value="WD40 repeat-like"/>
    <property type="match status" value="1"/>
</dbReference>